<protein>
    <submittedName>
        <fullName evidence="2">Uncharacterized protein</fullName>
    </submittedName>
</protein>
<gene>
    <name evidence="2" type="ORF">GGX14DRAFT_593743</name>
</gene>
<name>A0AAD6UUX8_9AGAR</name>
<proteinExistence type="predicted"/>
<dbReference type="AlphaFoldDB" id="A0AAD6UUX8"/>
<sequence length="534" mass="59783">MTFALNSQFTHPTTATVLLHEPQLFFTSTAAVTVRSSAHHGLEKATHLPTFANLLCRLAGDVDRERRRTTTLVCPPMCTMATNAALGRVEEELLPVREDDDARCAADVGLDVRGSDDAALGRWANDVEPSLRDPTICPDIIALRNNNKRTNIIIIIGVRQMIIFNETGKVNVGRWTWWWLEKRMWRCQLMPPPSIGIETKRPHNSKQWPGSHADTAADNAYCPAGPLRANFFAPAETVRINFGTPVTYEIFSNTEAKRELLTTRCHESLSATTNLQLEIDLMEYEQNRNFLNALKSIGAFACRWRTILNLCRNLQVAWVKEWSSPESSYIGQACVKTGSCQPDEIEEHLSPQAKFLLKTGMAETKGDRGCLLVGTGEDSPQYTFPEPNLIATLVNLYFKQRLRKTGLHGEFVGRDKCLIGISQELVSALVIIDWYLFEVSFIQLHGAVQVAVGAWRSDQLALLEEKRHDNGIHEKTSKQCKDPLLSTLIVAVGAWRSDELALSEEKRHDNGIPEKTSKQCEDPPSVVSLPDCYS</sequence>
<keyword evidence="3" id="KW-1185">Reference proteome</keyword>
<dbReference type="EMBL" id="JARJCW010000114">
    <property type="protein sequence ID" value="KAJ7192909.1"/>
    <property type="molecule type" value="Genomic_DNA"/>
</dbReference>
<dbReference type="Proteomes" id="UP001219525">
    <property type="component" value="Unassembled WGS sequence"/>
</dbReference>
<feature type="compositionally biased region" description="Basic and acidic residues" evidence="1">
    <location>
        <begin position="504"/>
        <end position="521"/>
    </location>
</feature>
<evidence type="ECO:0000313" key="3">
    <source>
        <dbReference type="Proteomes" id="UP001219525"/>
    </source>
</evidence>
<comment type="caution">
    <text evidence="2">The sequence shown here is derived from an EMBL/GenBank/DDBJ whole genome shotgun (WGS) entry which is preliminary data.</text>
</comment>
<reference evidence="2" key="1">
    <citation type="submission" date="2023-03" db="EMBL/GenBank/DDBJ databases">
        <title>Massive genome expansion in bonnet fungi (Mycena s.s.) driven by repeated elements and novel gene families across ecological guilds.</title>
        <authorList>
            <consortium name="Lawrence Berkeley National Laboratory"/>
            <person name="Harder C.B."/>
            <person name="Miyauchi S."/>
            <person name="Viragh M."/>
            <person name="Kuo A."/>
            <person name="Thoen E."/>
            <person name="Andreopoulos B."/>
            <person name="Lu D."/>
            <person name="Skrede I."/>
            <person name="Drula E."/>
            <person name="Henrissat B."/>
            <person name="Morin E."/>
            <person name="Kohler A."/>
            <person name="Barry K."/>
            <person name="LaButti K."/>
            <person name="Morin E."/>
            <person name="Salamov A."/>
            <person name="Lipzen A."/>
            <person name="Mereny Z."/>
            <person name="Hegedus B."/>
            <person name="Baldrian P."/>
            <person name="Stursova M."/>
            <person name="Weitz H."/>
            <person name="Taylor A."/>
            <person name="Grigoriev I.V."/>
            <person name="Nagy L.G."/>
            <person name="Martin F."/>
            <person name="Kauserud H."/>
        </authorList>
    </citation>
    <scope>NUCLEOTIDE SEQUENCE</scope>
    <source>
        <strain evidence="2">9144</strain>
    </source>
</reference>
<feature type="region of interest" description="Disordered" evidence="1">
    <location>
        <begin position="504"/>
        <end position="534"/>
    </location>
</feature>
<organism evidence="2 3">
    <name type="scientific">Mycena pura</name>
    <dbReference type="NCBI Taxonomy" id="153505"/>
    <lineage>
        <taxon>Eukaryota</taxon>
        <taxon>Fungi</taxon>
        <taxon>Dikarya</taxon>
        <taxon>Basidiomycota</taxon>
        <taxon>Agaricomycotina</taxon>
        <taxon>Agaricomycetes</taxon>
        <taxon>Agaricomycetidae</taxon>
        <taxon>Agaricales</taxon>
        <taxon>Marasmiineae</taxon>
        <taxon>Mycenaceae</taxon>
        <taxon>Mycena</taxon>
    </lineage>
</organism>
<accession>A0AAD6UUX8</accession>
<evidence type="ECO:0000313" key="2">
    <source>
        <dbReference type="EMBL" id="KAJ7192909.1"/>
    </source>
</evidence>
<evidence type="ECO:0000256" key="1">
    <source>
        <dbReference type="SAM" id="MobiDB-lite"/>
    </source>
</evidence>